<comment type="caution">
    <text evidence="1">The sequence shown here is derived from an EMBL/GenBank/DDBJ whole genome shotgun (WGS) entry which is preliminary data.</text>
</comment>
<dbReference type="AlphaFoldDB" id="A0AA37V541"/>
<dbReference type="EMBL" id="BRXS01000001">
    <property type="protein sequence ID" value="GLC23636.1"/>
    <property type="molecule type" value="Genomic_DNA"/>
</dbReference>
<protein>
    <submittedName>
        <fullName evidence="1">Uncharacterized protein</fullName>
    </submittedName>
</protein>
<reference evidence="1" key="1">
    <citation type="submission" date="2022-08" db="EMBL/GenBank/DDBJ databases">
        <title>Draft genome sequencing of Roseisolibacter agri AW1220.</title>
        <authorList>
            <person name="Tobiishi Y."/>
            <person name="Tonouchi A."/>
        </authorList>
    </citation>
    <scope>NUCLEOTIDE SEQUENCE</scope>
    <source>
        <strain evidence="1">AW1220</strain>
    </source>
</reference>
<keyword evidence="2" id="KW-1185">Reference proteome</keyword>
<dbReference type="Proteomes" id="UP001161325">
    <property type="component" value="Unassembled WGS sequence"/>
</dbReference>
<proteinExistence type="predicted"/>
<dbReference type="RefSeq" id="WP_284348075.1">
    <property type="nucleotide sequence ID" value="NZ_BRXS01000001.1"/>
</dbReference>
<sequence length="133" mass="14403">MTNGALVVVWGQAVRGREQHALVVFNEVLGYFGRLQRAGEIDSFEPVALEPSGGTLAGFLLARGDPAQLQRIRLSDEFLRLSNRSLHVVDHFGVHGAYLGDDLQRLYANWGAQAQALTSTLADAGTVPAYLPT</sequence>
<name>A0AA37V541_9BACT</name>
<gene>
    <name evidence="1" type="ORF">rosag_01490</name>
</gene>
<organism evidence="1 2">
    <name type="scientific">Roseisolibacter agri</name>
    <dbReference type="NCBI Taxonomy" id="2014610"/>
    <lineage>
        <taxon>Bacteria</taxon>
        <taxon>Pseudomonadati</taxon>
        <taxon>Gemmatimonadota</taxon>
        <taxon>Gemmatimonadia</taxon>
        <taxon>Gemmatimonadales</taxon>
        <taxon>Gemmatimonadaceae</taxon>
        <taxon>Roseisolibacter</taxon>
    </lineage>
</organism>
<evidence type="ECO:0000313" key="2">
    <source>
        <dbReference type="Proteomes" id="UP001161325"/>
    </source>
</evidence>
<accession>A0AA37V541</accession>
<evidence type="ECO:0000313" key="1">
    <source>
        <dbReference type="EMBL" id="GLC23636.1"/>
    </source>
</evidence>